<feature type="region of interest" description="Disordered" evidence="1">
    <location>
        <begin position="1"/>
        <end position="40"/>
    </location>
</feature>
<evidence type="ECO:0000313" key="3">
    <source>
        <dbReference type="Proteomes" id="UP001235939"/>
    </source>
</evidence>
<dbReference type="Proteomes" id="UP001235939">
    <property type="component" value="Chromosome 20"/>
</dbReference>
<accession>A0ABY6LJK3</accession>
<reference evidence="2 3" key="1">
    <citation type="submission" date="2022-01" db="EMBL/GenBank/DDBJ databases">
        <title>A chromosomal length assembly of Cordylochernes scorpioides.</title>
        <authorList>
            <person name="Zeh D."/>
            <person name="Zeh J."/>
        </authorList>
    </citation>
    <scope>NUCLEOTIDE SEQUENCE [LARGE SCALE GENOMIC DNA]</scope>
    <source>
        <strain evidence="2">IN4F17</strain>
        <tissue evidence="2">Whole Body</tissue>
    </source>
</reference>
<organism evidence="2 3">
    <name type="scientific">Cordylochernes scorpioides</name>
    <dbReference type="NCBI Taxonomy" id="51811"/>
    <lineage>
        <taxon>Eukaryota</taxon>
        <taxon>Metazoa</taxon>
        <taxon>Ecdysozoa</taxon>
        <taxon>Arthropoda</taxon>
        <taxon>Chelicerata</taxon>
        <taxon>Arachnida</taxon>
        <taxon>Pseudoscorpiones</taxon>
        <taxon>Cheliferoidea</taxon>
        <taxon>Chernetidae</taxon>
        <taxon>Cordylochernes</taxon>
    </lineage>
</organism>
<evidence type="ECO:0000256" key="1">
    <source>
        <dbReference type="SAM" id="MobiDB-lite"/>
    </source>
</evidence>
<dbReference type="EMBL" id="CP092882">
    <property type="protein sequence ID" value="UYV81401.1"/>
    <property type="molecule type" value="Genomic_DNA"/>
</dbReference>
<name>A0ABY6LJK3_9ARAC</name>
<protein>
    <submittedName>
        <fullName evidence="2">Uncharacterized protein</fullName>
    </submittedName>
</protein>
<evidence type="ECO:0000313" key="2">
    <source>
        <dbReference type="EMBL" id="UYV81401.1"/>
    </source>
</evidence>
<proteinExistence type="predicted"/>
<sequence>MEDDLSSPQKEEVPAEGRQPPLAQEEVPRPGALDIPGPITRSRARRLEAQEEFFIYIDMVYWRLLEGEESACSAILSDTRSG</sequence>
<keyword evidence="3" id="KW-1185">Reference proteome</keyword>
<gene>
    <name evidence="2" type="ORF">LAZ67_20001080</name>
</gene>